<evidence type="ECO:0000313" key="1">
    <source>
        <dbReference type="EMBL" id="KAK9147767.1"/>
    </source>
</evidence>
<evidence type="ECO:0000313" key="2">
    <source>
        <dbReference type="Proteomes" id="UP001419268"/>
    </source>
</evidence>
<dbReference type="AlphaFoldDB" id="A0AAP0KAN4"/>
<sequence length="109" mass="12402">MAQVLRIRKGLHPDLSTSRPDKEKIPLSLWRVFNIYFEGHLICTSIPIYGEGKEAGYEAGYIVGMSSCNHHPGTVKISNGEMLYLESNYSIIRGMLESWDYSPYLCIPF</sequence>
<dbReference type="Pfam" id="PF07712">
    <property type="entry name" value="SURNod19"/>
    <property type="match status" value="1"/>
</dbReference>
<dbReference type="Proteomes" id="UP001419268">
    <property type="component" value="Unassembled WGS sequence"/>
</dbReference>
<keyword evidence="2" id="KW-1185">Reference proteome</keyword>
<name>A0AAP0KAN4_9MAGN</name>
<organism evidence="1 2">
    <name type="scientific">Stephania cephalantha</name>
    <dbReference type="NCBI Taxonomy" id="152367"/>
    <lineage>
        <taxon>Eukaryota</taxon>
        <taxon>Viridiplantae</taxon>
        <taxon>Streptophyta</taxon>
        <taxon>Embryophyta</taxon>
        <taxon>Tracheophyta</taxon>
        <taxon>Spermatophyta</taxon>
        <taxon>Magnoliopsida</taxon>
        <taxon>Ranunculales</taxon>
        <taxon>Menispermaceae</taxon>
        <taxon>Menispermoideae</taxon>
        <taxon>Cissampelideae</taxon>
        <taxon>Stephania</taxon>
    </lineage>
</organism>
<protein>
    <submittedName>
        <fullName evidence="1">Uncharacterized protein</fullName>
    </submittedName>
</protein>
<reference evidence="1 2" key="1">
    <citation type="submission" date="2024-01" db="EMBL/GenBank/DDBJ databases">
        <title>Genome assemblies of Stephania.</title>
        <authorList>
            <person name="Yang L."/>
        </authorList>
    </citation>
    <scope>NUCLEOTIDE SEQUENCE [LARGE SCALE GENOMIC DNA]</scope>
    <source>
        <strain evidence="1">JXDWG</strain>
        <tissue evidence="1">Leaf</tissue>
    </source>
</reference>
<dbReference type="PANTHER" id="PTHR33390">
    <property type="entry name" value="STRESS UP-REGULATED NOD 19 PROTEIN"/>
    <property type="match status" value="1"/>
</dbReference>
<dbReference type="EMBL" id="JBBNAG010000003">
    <property type="protein sequence ID" value="KAK9147767.1"/>
    <property type="molecule type" value="Genomic_DNA"/>
</dbReference>
<proteinExistence type="predicted"/>
<accession>A0AAP0KAN4</accession>
<dbReference type="InterPro" id="IPR011692">
    <property type="entry name" value="Stress_up-reg_Nod19"/>
</dbReference>
<comment type="caution">
    <text evidence="1">The sequence shown here is derived from an EMBL/GenBank/DDBJ whole genome shotgun (WGS) entry which is preliminary data.</text>
</comment>
<gene>
    <name evidence="1" type="ORF">Scep_006524</name>
</gene>
<dbReference type="PANTHER" id="PTHR33390:SF1">
    <property type="entry name" value="STRESS UP-REGULATED NOD 19 PROTEIN"/>
    <property type="match status" value="1"/>
</dbReference>